<evidence type="ECO:0000256" key="4">
    <source>
        <dbReference type="ARBA" id="ARBA00022555"/>
    </source>
</evidence>
<feature type="region of interest" description="Disordered" evidence="13">
    <location>
        <begin position="45"/>
        <end position="79"/>
    </location>
</feature>
<keyword evidence="12" id="KW-0648">Protein biosynthesis</keyword>
<evidence type="ECO:0000256" key="10">
    <source>
        <dbReference type="ARBA" id="ARBA00022845"/>
    </source>
</evidence>
<sequence>MASLAFGLGASPLQLRAQGTRFSAASRTCVVRTSAATARAGPVRMGLNASSLKKGKGGKKGKGATSGPKKDADLASSNTSIDTSRKEFVFQMHRVGKTLPTGKQILNNISLSFFPGAKIGVLGSNGSGKSSLMKIMGGVDRDFDGDALPQRNLKIGYLEQEPELTDGDTVGENIDAGVAALRNTLKRFEEVSVKMGDASLPADELESLGKEMMRLQDEIEAQNGWELDRMLDRAKDALRCPPDDALINTLSGGEKRRVALCKLLLEKPEMLLLDEPTNHLDAGSVAWLEQFLGKFPGTVVSITHDRYFLDNCANWILELDRGAGYPYEGNYSKYLEKKAERLKQEEKQESARQKMISAELEWVRSSAKGRQTKQKARMTRYEELVSESARDRDRALTAMNQIVIPAGPPLGELVVEAEDIGKSFGDKLLFENLSFNLPRGGIVGVIGANGSGKSTLFRMIAGQDVPDKGTLRVGPSVKLMYVDQNRDSLRDDNTVYEEISEGNDEVDFGGRTIAGRAYLSWFNFKGGDQQKKMRDLSGGERNRVNLAKVLKQSGNVLLLDEPSNDLDTDTLRNLEDAILQFAGCVVCISHDRWFLDRIATHILAFEGDSKVEWFEGNYAEYEANLKKRLGLDASASLEPSRLKFRSPGILGV</sequence>
<reference evidence="16" key="1">
    <citation type="journal article" date="2019" name="Nat. Commun.">
        <title>Expansion of phycobilisome linker gene families in mesophilic red algae.</title>
        <authorList>
            <person name="Lee J."/>
            <person name="Kim D."/>
            <person name="Bhattacharya D."/>
            <person name="Yoon H.S."/>
        </authorList>
    </citation>
    <scope>NUCLEOTIDE SEQUENCE [LARGE SCALE GENOMIC DNA]</scope>
    <source>
        <strain evidence="16">CCMP 1328</strain>
    </source>
</reference>
<dbReference type="OrthoDB" id="15006at2759"/>
<evidence type="ECO:0000259" key="14">
    <source>
        <dbReference type="PROSITE" id="PS50893"/>
    </source>
</evidence>
<dbReference type="GO" id="GO:0000049">
    <property type="term" value="F:tRNA binding"/>
    <property type="evidence" value="ECO:0007669"/>
    <property type="project" value="UniProtKB-KW"/>
</dbReference>
<keyword evidence="5" id="KW-0699">rRNA-binding</keyword>
<feature type="domain" description="ABC transporter" evidence="14">
    <location>
        <begin position="90"/>
        <end position="346"/>
    </location>
</feature>
<evidence type="ECO:0000256" key="3">
    <source>
        <dbReference type="ARBA" id="ARBA00022490"/>
    </source>
</evidence>
<dbReference type="GO" id="GO:0045900">
    <property type="term" value="P:negative regulation of translational elongation"/>
    <property type="evidence" value="ECO:0007669"/>
    <property type="project" value="InterPro"/>
</dbReference>
<evidence type="ECO:0000256" key="13">
    <source>
        <dbReference type="SAM" id="MobiDB-lite"/>
    </source>
</evidence>
<dbReference type="HAMAP" id="MF_00847">
    <property type="entry name" value="EttA"/>
    <property type="match status" value="1"/>
</dbReference>
<gene>
    <name evidence="15" type="ORF">FVE85_0241</name>
</gene>
<comment type="caution">
    <text evidence="15">The sequence shown here is derived from an EMBL/GenBank/DDBJ whole genome shotgun (WGS) entry which is preliminary data.</text>
</comment>
<keyword evidence="3" id="KW-0963">Cytoplasm</keyword>
<keyword evidence="4" id="KW-0820">tRNA-binding</keyword>
<dbReference type="AlphaFoldDB" id="A0A5J4Z0C3"/>
<dbReference type="InterPro" id="IPR003593">
    <property type="entry name" value="AAA+_ATPase"/>
</dbReference>
<dbReference type="EMBL" id="VRMN01000002">
    <property type="protein sequence ID" value="KAA8496512.1"/>
    <property type="molecule type" value="Genomic_DNA"/>
</dbReference>
<keyword evidence="8" id="KW-0378">Hydrolase</keyword>
<evidence type="ECO:0000313" key="16">
    <source>
        <dbReference type="Proteomes" id="UP000324585"/>
    </source>
</evidence>
<dbReference type="GO" id="GO:0006412">
    <property type="term" value="P:translation"/>
    <property type="evidence" value="ECO:0007669"/>
    <property type="project" value="UniProtKB-KW"/>
</dbReference>
<evidence type="ECO:0000256" key="11">
    <source>
        <dbReference type="ARBA" id="ARBA00022884"/>
    </source>
</evidence>
<dbReference type="InterPro" id="IPR022374">
    <property type="entry name" value="EttA"/>
</dbReference>
<evidence type="ECO:0000313" key="15">
    <source>
        <dbReference type="EMBL" id="KAA8496512.1"/>
    </source>
</evidence>
<dbReference type="PROSITE" id="PS00211">
    <property type="entry name" value="ABC_TRANSPORTER_1"/>
    <property type="match status" value="2"/>
</dbReference>
<evidence type="ECO:0000256" key="9">
    <source>
        <dbReference type="ARBA" id="ARBA00022840"/>
    </source>
</evidence>
<dbReference type="Gene3D" id="3.40.50.300">
    <property type="entry name" value="P-loop containing nucleotide triphosphate hydrolases"/>
    <property type="match status" value="2"/>
</dbReference>
<dbReference type="Pfam" id="PF00005">
    <property type="entry name" value="ABC_tran"/>
    <property type="match status" value="2"/>
</dbReference>
<dbReference type="FunFam" id="3.40.50.300:FF:000011">
    <property type="entry name" value="Putative ABC transporter ATP-binding component"/>
    <property type="match status" value="1"/>
</dbReference>
<evidence type="ECO:0000256" key="8">
    <source>
        <dbReference type="ARBA" id="ARBA00022801"/>
    </source>
</evidence>
<dbReference type="CDD" id="cd03221">
    <property type="entry name" value="ABCF_EF-3"/>
    <property type="match status" value="2"/>
</dbReference>
<protein>
    <recommendedName>
        <fullName evidence="2">Probable ATP-dependent transporter ycf16</fullName>
    </recommendedName>
</protein>
<evidence type="ECO:0000256" key="5">
    <source>
        <dbReference type="ARBA" id="ARBA00022730"/>
    </source>
</evidence>
<evidence type="ECO:0000256" key="1">
    <source>
        <dbReference type="ARBA" id="ARBA00005868"/>
    </source>
</evidence>
<dbReference type="SMART" id="SM00382">
    <property type="entry name" value="AAA"/>
    <property type="match status" value="2"/>
</dbReference>
<dbReference type="InterPro" id="IPR003439">
    <property type="entry name" value="ABC_transporter-like_ATP-bd"/>
</dbReference>
<dbReference type="GO" id="GO:0016887">
    <property type="term" value="F:ATP hydrolysis activity"/>
    <property type="evidence" value="ECO:0007669"/>
    <property type="project" value="InterPro"/>
</dbReference>
<keyword evidence="16" id="KW-1185">Reference proteome</keyword>
<feature type="domain" description="ABC transporter" evidence="14">
    <location>
        <begin position="415"/>
        <end position="632"/>
    </location>
</feature>
<evidence type="ECO:0000256" key="6">
    <source>
        <dbReference type="ARBA" id="ARBA00022737"/>
    </source>
</evidence>
<evidence type="ECO:0000256" key="12">
    <source>
        <dbReference type="ARBA" id="ARBA00022917"/>
    </source>
</evidence>
<comment type="similarity">
    <text evidence="1">Belongs to the ABC transporter superfamily. ABCF family. Translational throttle EttA subfamily.</text>
</comment>
<keyword evidence="7" id="KW-0547">Nucleotide-binding</keyword>
<dbReference type="InterPro" id="IPR027417">
    <property type="entry name" value="P-loop_NTPase"/>
</dbReference>
<accession>A0A5J4Z0C3</accession>
<dbReference type="InterPro" id="IPR017871">
    <property type="entry name" value="ABC_transporter-like_CS"/>
</dbReference>
<keyword evidence="10" id="KW-0810">Translation regulation</keyword>
<name>A0A5J4Z0C3_PORPP</name>
<dbReference type="GO" id="GO:0019843">
    <property type="term" value="F:rRNA binding"/>
    <property type="evidence" value="ECO:0007669"/>
    <property type="project" value="UniProtKB-KW"/>
</dbReference>
<dbReference type="PROSITE" id="PS50893">
    <property type="entry name" value="ABC_TRANSPORTER_2"/>
    <property type="match status" value="2"/>
</dbReference>
<dbReference type="Pfam" id="PF12848">
    <property type="entry name" value="ABC_tran_Xtn"/>
    <property type="match status" value="1"/>
</dbReference>
<dbReference type="GO" id="GO:0005524">
    <property type="term" value="F:ATP binding"/>
    <property type="evidence" value="ECO:0007669"/>
    <property type="project" value="UniProtKB-KW"/>
</dbReference>
<organism evidence="15 16">
    <name type="scientific">Porphyridium purpureum</name>
    <name type="common">Red alga</name>
    <name type="synonym">Porphyridium cruentum</name>
    <dbReference type="NCBI Taxonomy" id="35688"/>
    <lineage>
        <taxon>Eukaryota</taxon>
        <taxon>Rhodophyta</taxon>
        <taxon>Bangiophyceae</taxon>
        <taxon>Porphyridiales</taxon>
        <taxon>Porphyridiaceae</taxon>
        <taxon>Porphyridium</taxon>
    </lineage>
</organism>
<keyword evidence="11" id="KW-0694">RNA-binding</keyword>
<keyword evidence="6" id="KW-0677">Repeat</keyword>
<feature type="compositionally biased region" description="Basic residues" evidence="13">
    <location>
        <begin position="53"/>
        <end position="62"/>
    </location>
</feature>
<dbReference type="PANTHER" id="PTHR43858">
    <property type="entry name" value="ENERGY-DEPENDENT TRANSLATIONAL THROTTLE PROTEIN ETTA"/>
    <property type="match status" value="1"/>
</dbReference>
<proteinExistence type="inferred from homology"/>
<dbReference type="FunFam" id="3.40.50.300:FF:000183">
    <property type="entry name" value="ABC transporter ATP-binding protein yjjK"/>
    <property type="match status" value="1"/>
</dbReference>
<dbReference type="NCBIfam" id="NF008775">
    <property type="entry name" value="PRK11819.1"/>
    <property type="match status" value="1"/>
</dbReference>
<dbReference type="Proteomes" id="UP000324585">
    <property type="component" value="Unassembled WGS sequence"/>
</dbReference>
<evidence type="ECO:0000256" key="7">
    <source>
        <dbReference type="ARBA" id="ARBA00022741"/>
    </source>
</evidence>
<dbReference type="PANTHER" id="PTHR43858:SF1">
    <property type="entry name" value="ABC TRANSPORTER-RELATED PROTEIN"/>
    <property type="match status" value="1"/>
</dbReference>
<dbReference type="SUPFAM" id="SSF52540">
    <property type="entry name" value="P-loop containing nucleoside triphosphate hydrolases"/>
    <property type="match status" value="2"/>
</dbReference>
<dbReference type="OMA" id="VHIAKMI"/>
<dbReference type="InterPro" id="IPR032781">
    <property type="entry name" value="ABC_tran_Xtn"/>
</dbReference>
<dbReference type="NCBIfam" id="TIGR03719">
    <property type="entry name" value="ABC_ABC_ChvD"/>
    <property type="match status" value="1"/>
</dbReference>
<evidence type="ECO:0000256" key="2">
    <source>
        <dbReference type="ARBA" id="ARBA00014334"/>
    </source>
</evidence>
<keyword evidence="9" id="KW-0067">ATP-binding</keyword>